<dbReference type="Pfam" id="PF16408">
    <property type="entry name" value="DUF5016"/>
    <property type="match status" value="1"/>
</dbReference>
<sequence>MKRKNNLLLMLGIILGFYSCKEETQIDTPSLTSYQIVDVAYMGDSIPVNITVDGQHPLNQIKASFYRNDELIAESIIPINQGGTYQRKLPVPFVKDIENGSAEIQLMVRNKNFNYATTLIPIQVNRPKFPYLTLKTAYGNYRMEPVSGEEYLYAVTDNFPVTKLNALIEAPAYGENGNIMLFGGTNISAYATDQDSIPFQIARDPGTPYTVSFDIRSFVGRPFLTPSFGGMEFPAYENNLTTIETELTQGQTIAFDGILDIGDWWIDPTFLDDNGGTYTFRAITGKYRITADQNLKYFKIEPMSGEALADFDPVTKTGGIWVNGGIGDQGGSIPDARLGIPSMTSNPALWNPNHNFAMAPMGDGIYELKLRTGINLFQSNSSGSTAGFSFYQNSRSLDNVLPMALVQTLYGAGMSLTPDGGSDRFMLHSGNNQSNGNMIVTGSNRNLGVRTFVFTLNTNVSPVAVSISVQ</sequence>
<dbReference type="Pfam" id="PF17163">
    <property type="entry name" value="DUF5125"/>
    <property type="match status" value="1"/>
</dbReference>
<proteinExistence type="predicted"/>
<dbReference type="EMBL" id="JACOIK010000002">
    <property type="protein sequence ID" value="MBD1432001.1"/>
    <property type="molecule type" value="Genomic_DNA"/>
</dbReference>
<comment type="caution">
    <text evidence="3">The sequence shown here is derived from an EMBL/GenBank/DDBJ whole genome shotgun (WGS) entry which is preliminary data.</text>
</comment>
<evidence type="ECO:0000313" key="3">
    <source>
        <dbReference type="EMBL" id="MBD1432001.1"/>
    </source>
</evidence>
<organism evidence="3 4">
    <name type="scientific">Sphingobacterium micropteri</name>
    <dbReference type="NCBI Taxonomy" id="2763501"/>
    <lineage>
        <taxon>Bacteria</taxon>
        <taxon>Pseudomonadati</taxon>
        <taxon>Bacteroidota</taxon>
        <taxon>Sphingobacteriia</taxon>
        <taxon>Sphingobacteriales</taxon>
        <taxon>Sphingobacteriaceae</taxon>
        <taxon>Sphingobacterium</taxon>
    </lineage>
</organism>
<dbReference type="PROSITE" id="PS51257">
    <property type="entry name" value="PROKAR_LIPOPROTEIN"/>
    <property type="match status" value="1"/>
</dbReference>
<reference evidence="3 4" key="1">
    <citation type="submission" date="2020-08" db="EMBL/GenBank/DDBJ databases">
        <title>Sphingobacterium sp. DN00404 isolated from aquaculture water.</title>
        <authorList>
            <person name="Zhang M."/>
        </authorList>
    </citation>
    <scope>NUCLEOTIDE SEQUENCE [LARGE SCALE GENOMIC DNA]</scope>
    <source>
        <strain evidence="3 4">DN00404</strain>
    </source>
</reference>
<feature type="domain" description="DUF5125" evidence="2">
    <location>
        <begin position="124"/>
        <end position="301"/>
    </location>
</feature>
<evidence type="ECO:0000313" key="4">
    <source>
        <dbReference type="Proteomes" id="UP000602759"/>
    </source>
</evidence>
<evidence type="ECO:0000259" key="1">
    <source>
        <dbReference type="Pfam" id="PF16408"/>
    </source>
</evidence>
<protein>
    <submittedName>
        <fullName evidence="3">DUF5125 domain-containing protein</fullName>
    </submittedName>
</protein>
<dbReference type="RefSeq" id="WP_190993023.1">
    <property type="nucleotide sequence ID" value="NZ_JACOIK010000002.1"/>
</dbReference>
<feature type="domain" description="DUF5016" evidence="1">
    <location>
        <begin position="1"/>
        <end position="114"/>
    </location>
</feature>
<keyword evidence="4" id="KW-1185">Reference proteome</keyword>
<gene>
    <name evidence="3" type="ORF">H8B06_04120</name>
</gene>
<name>A0ABR7YL88_9SPHI</name>
<dbReference type="InterPro" id="IPR032184">
    <property type="entry name" value="DUF5016"/>
</dbReference>
<dbReference type="Proteomes" id="UP000602759">
    <property type="component" value="Unassembled WGS sequence"/>
</dbReference>
<evidence type="ECO:0000259" key="2">
    <source>
        <dbReference type="Pfam" id="PF17163"/>
    </source>
</evidence>
<accession>A0ABR7YL88</accession>
<dbReference type="InterPro" id="IPR033429">
    <property type="entry name" value="DUF5125"/>
</dbReference>